<dbReference type="GO" id="GO:0006233">
    <property type="term" value="P:dTDP biosynthetic process"/>
    <property type="evidence" value="ECO:0007669"/>
    <property type="project" value="EnsemblFungi"/>
</dbReference>
<dbReference type="GO" id="GO:0004550">
    <property type="term" value="F:nucleoside diphosphate kinase activity"/>
    <property type="evidence" value="ECO:0007669"/>
    <property type="project" value="EnsemblFungi"/>
</dbReference>
<comment type="pathway">
    <text evidence="1">Pyrimidine metabolism; dTTP biosynthesis.</text>
</comment>
<evidence type="ECO:0000256" key="2">
    <source>
        <dbReference type="ARBA" id="ARBA00009776"/>
    </source>
</evidence>
<dbReference type="GO" id="GO:0005524">
    <property type="term" value="F:ATP binding"/>
    <property type="evidence" value="ECO:0007669"/>
    <property type="project" value="UniProtKB-KW"/>
</dbReference>
<feature type="domain" description="Thymidylate kinase-like" evidence="10">
    <location>
        <begin position="10"/>
        <end position="199"/>
    </location>
</feature>
<dbReference type="InterPro" id="IPR018094">
    <property type="entry name" value="Thymidylate_kinase"/>
</dbReference>
<evidence type="ECO:0000256" key="7">
    <source>
        <dbReference type="ARBA" id="ARBA00022741"/>
    </source>
</evidence>
<evidence type="ECO:0000256" key="8">
    <source>
        <dbReference type="ARBA" id="ARBA00022777"/>
    </source>
</evidence>
<proteinExistence type="inferred from homology"/>
<keyword evidence="8 11" id="KW-0418">Kinase</keyword>
<evidence type="ECO:0000256" key="6">
    <source>
        <dbReference type="ARBA" id="ARBA00022727"/>
    </source>
</evidence>
<evidence type="ECO:0000259" key="10">
    <source>
        <dbReference type="Pfam" id="PF02223"/>
    </source>
</evidence>
<dbReference type="InterPro" id="IPR039430">
    <property type="entry name" value="Thymidylate_kin-like_dom"/>
</dbReference>
<organism evidence="11 12">
    <name type="scientific">Sugiyamaella lignohabitans</name>
    <dbReference type="NCBI Taxonomy" id="796027"/>
    <lineage>
        <taxon>Eukaryota</taxon>
        <taxon>Fungi</taxon>
        <taxon>Dikarya</taxon>
        <taxon>Ascomycota</taxon>
        <taxon>Saccharomycotina</taxon>
        <taxon>Dipodascomycetes</taxon>
        <taxon>Dipodascales</taxon>
        <taxon>Trichomonascaceae</taxon>
        <taxon>Sugiyamaella</taxon>
    </lineage>
</organism>
<dbReference type="OrthoDB" id="425602at2759"/>
<dbReference type="CDD" id="cd01672">
    <property type="entry name" value="TMPK"/>
    <property type="match status" value="1"/>
</dbReference>
<comment type="similarity">
    <text evidence="2">Belongs to the thymidylate kinase family.</text>
</comment>
<evidence type="ECO:0000256" key="1">
    <source>
        <dbReference type="ARBA" id="ARBA00004992"/>
    </source>
</evidence>
<evidence type="ECO:0000256" key="3">
    <source>
        <dbReference type="ARBA" id="ARBA00012980"/>
    </source>
</evidence>
<name>A0A167EP69_9ASCO</name>
<protein>
    <recommendedName>
        <fullName evidence="4">Thymidylate kinase</fullName>
        <ecNumber evidence="3">2.7.4.9</ecNumber>
    </recommendedName>
</protein>
<dbReference type="KEGG" id="slb:AWJ20_5271"/>
<sequence>MTRRAPLILIEGLDRAGKSSQCEILIKNIAQLSNETGFQEPQLLKFPDRTTAIGQMINSYLTNSSESLSDQAIHLLFSANRWEVAPRLISLLESGVPVVLDRYVYSGIAFSAAKETPGMTLDWCRNPDIGLPAPDLTIFLDVSEEVAQSRGGYGQERYEKLEFQRKVRQQFHTLATTAPPGQWTVVSADHSIDAVSTQILAHVTPLLTTQLGPIQKLK</sequence>
<keyword evidence="6" id="KW-0545">Nucleotide biosynthesis</keyword>
<evidence type="ECO:0000256" key="9">
    <source>
        <dbReference type="ARBA" id="ARBA00022840"/>
    </source>
</evidence>
<keyword evidence="12" id="KW-1185">Reference proteome</keyword>
<keyword evidence="5" id="KW-0808">Transferase</keyword>
<dbReference type="GO" id="GO:0006235">
    <property type="term" value="P:dTTP biosynthetic process"/>
    <property type="evidence" value="ECO:0007669"/>
    <property type="project" value="EnsemblFungi"/>
</dbReference>
<dbReference type="NCBIfam" id="TIGR00041">
    <property type="entry name" value="DTMP_kinase"/>
    <property type="match status" value="1"/>
</dbReference>
<dbReference type="EC" id="2.7.4.9" evidence="3"/>
<dbReference type="EMBL" id="CP014502">
    <property type="protein sequence ID" value="ANB14306.1"/>
    <property type="molecule type" value="Genomic_DNA"/>
</dbReference>
<dbReference type="InterPro" id="IPR027417">
    <property type="entry name" value="P-loop_NTPase"/>
</dbReference>
<evidence type="ECO:0000256" key="4">
    <source>
        <dbReference type="ARBA" id="ARBA00017144"/>
    </source>
</evidence>
<dbReference type="GeneID" id="30037495"/>
<dbReference type="FunFam" id="3.40.50.300:FF:000679">
    <property type="entry name" value="Thymidylate kinase"/>
    <property type="match status" value="1"/>
</dbReference>
<keyword evidence="9" id="KW-0067">ATP-binding</keyword>
<dbReference type="GO" id="GO:0004798">
    <property type="term" value="F:dTMP kinase activity"/>
    <property type="evidence" value="ECO:0007669"/>
    <property type="project" value="UniProtKB-EC"/>
</dbReference>
<dbReference type="Pfam" id="PF02223">
    <property type="entry name" value="Thymidylate_kin"/>
    <property type="match status" value="1"/>
</dbReference>
<dbReference type="GO" id="GO:0120136">
    <property type="term" value="F:dUMP kinase activity"/>
    <property type="evidence" value="ECO:0007669"/>
    <property type="project" value="EnsemblFungi"/>
</dbReference>
<gene>
    <name evidence="11" type="primary">CDC8</name>
    <name evidence="11" type="ORF">AWJ20_5271</name>
</gene>
<dbReference type="PANTHER" id="PTHR10344">
    <property type="entry name" value="THYMIDYLATE KINASE"/>
    <property type="match status" value="1"/>
</dbReference>
<dbReference type="PANTHER" id="PTHR10344:SF1">
    <property type="entry name" value="THYMIDYLATE KINASE"/>
    <property type="match status" value="1"/>
</dbReference>
<accession>A0A167EP69</accession>
<dbReference type="SUPFAM" id="SSF52540">
    <property type="entry name" value="P-loop containing nucleoside triphosphate hydrolases"/>
    <property type="match status" value="1"/>
</dbReference>
<dbReference type="HAMAP" id="MF_00165">
    <property type="entry name" value="Thymidylate_kinase"/>
    <property type="match status" value="1"/>
</dbReference>
<dbReference type="Proteomes" id="UP000189580">
    <property type="component" value="Chromosome d"/>
</dbReference>
<dbReference type="AlphaFoldDB" id="A0A167EP69"/>
<dbReference type="Gene3D" id="3.40.50.300">
    <property type="entry name" value="P-loop containing nucleotide triphosphate hydrolases"/>
    <property type="match status" value="1"/>
</dbReference>
<reference evidence="11 12" key="1">
    <citation type="submission" date="2016-02" db="EMBL/GenBank/DDBJ databases">
        <title>Complete genome sequence and transcriptome regulation of the pentose utilising yeast Sugiyamaella lignohabitans.</title>
        <authorList>
            <person name="Bellasio M."/>
            <person name="Peymann A."/>
            <person name="Valli M."/>
            <person name="Sipitzky M."/>
            <person name="Graf A."/>
            <person name="Sauer M."/>
            <person name="Marx H."/>
            <person name="Mattanovich D."/>
        </authorList>
    </citation>
    <scope>NUCLEOTIDE SEQUENCE [LARGE SCALE GENOMIC DNA]</scope>
    <source>
        <strain evidence="11 12">CBS 10342</strain>
    </source>
</reference>
<dbReference type="RefSeq" id="XP_018736783.1">
    <property type="nucleotide sequence ID" value="XM_018882403.1"/>
</dbReference>
<evidence type="ECO:0000313" key="12">
    <source>
        <dbReference type="Proteomes" id="UP000189580"/>
    </source>
</evidence>
<evidence type="ECO:0000313" key="11">
    <source>
        <dbReference type="EMBL" id="ANB14306.1"/>
    </source>
</evidence>
<dbReference type="InterPro" id="IPR018095">
    <property type="entry name" value="Thymidylate_kin_CS"/>
</dbReference>
<keyword evidence="7" id="KW-0547">Nucleotide-binding</keyword>
<dbReference type="GO" id="GO:0005829">
    <property type="term" value="C:cytosol"/>
    <property type="evidence" value="ECO:0007669"/>
    <property type="project" value="TreeGrafter"/>
</dbReference>
<dbReference type="PROSITE" id="PS01331">
    <property type="entry name" value="THYMIDYLATE_KINASE"/>
    <property type="match status" value="1"/>
</dbReference>
<evidence type="ECO:0000256" key="5">
    <source>
        <dbReference type="ARBA" id="ARBA00022679"/>
    </source>
</evidence>
<dbReference type="GO" id="GO:0006227">
    <property type="term" value="P:dUDP biosynthetic process"/>
    <property type="evidence" value="ECO:0007669"/>
    <property type="project" value="EnsemblFungi"/>
</dbReference>
<dbReference type="GO" id="GO:0005634">
    <property type="term" value="C:nucleus"/>
    <property type="evidence" value="ECO:0007669"/>
    <property type="project" value="EnsemblFungi"/>
</dbReference>